<evidence type="ECO:0000313" key="2">
    <source>
        <dbReference type="Proteomes" id="UP000277928"/>
    </source>
</evidence>
<dbReference type="PANTHER" id="PTHR11909">
    <property type="entry name" value="CASEIN KINASE-RELATED"/>
    <property type="match status" value="1"/>
</dbReference>
<evidence type="ECO:0000313" key="1">
    <source>
        <dbReference type="EMBL" id="VDM93339.1"/>
    </source>
</evidence>
<dbReference type="AlphaFoldDB" id="A0A3P7JX93"/>
<dbReference type="OMA" id="NEMADEN"/>
<gene>
    <name evidence="1" type="ORF">NLS_LOCUS10141</name>
</gene>
<dbReference type="EMBL" id="UYRX01002584">
    <property type="protein sequence ID" value="VDM93339.1"/>
    <property type="molecule type" value="Genomic_DNA"/>
</dbReference>
<dbReference type="Gene3D" id="1.10.510.10">
    <property type="entry name" value="Transferase(Phosphotransferase) domain 1"/>
    <property type="match status" value="1"/>
</dbReference>
<protein>
    <recommendedName>
        <fullName evidence="3">Protein kinase domain-containing protein</fullName>
    </recommendedName>
</protein>
<sequence length="115" mass="14134">CHRRRPPGRRDDLESWMYQQIEFTKGSLPWKNLDDEHAIMSIKETVRTDDGMQKLLKSCPKEYIEIMKYICKLKHTSRPDYDLIYKLLRKILFEAHLQEYPYDWEYESLQCFRNK</sequence>
<evidence type="ECO:0008006" key="3">
    <source>
        <dbReference type="Google" id="ProtNLM"/>
    </source>
</evidence>
<dbReference type="InterPro" id="IPR050235">
    <property type="entry name" value="CK1_Ser-Thr_kinase"/>
</dbReference>
<dbReference type="InterPro" id="IPR011009">
    <property type="entry name" value="Kinase-like_dom_sf"/>
</dbReference>
<name>A0A3P7JX93_LITSI</name>
<feature type="non-terminal residue" evidence="1">
    <location>
        <position position="1"/>
    </location>
</feature>
<dbReference type="Proteomes" id="UP000277928">
    <property type="component" value="Unassembled WGS sequence"/>
</dbReference>
<accession>A0A3P7JX93</accession>
<keyword evidence="2" id="KW-1185">Reference proteome</keyword>
<reference evidence="1 2" key="1">
    <citation type="submission" date="2018-08" db="EMBL/GenBank/DDBJ databases">
        <authorList>
            <person name="Laetsch R D."/>
            <person name="Stevens L."/>
            <person name="Kumar S."/>
            <person name="Blaxter L. M."/>
        </authorList>
    </citation>
    <scope>NUCLEOTIDE SEQUENCE [LARGE SCALE GENOMIC DNA]</scope>
</reference>
<dbReference type="OrthoDB" id="5979581at2759"/>
<dbReference type="SUPFAM" id="SSF56112">
    <property type="entry name" value="Protein kinase-like (PK-like)"/>
    <property type="match status" value="1"/>
</dbReference>
<organism evidence="1 2">
    <name type="scientific">Litomosoides sigmodontis</name>
    <name type="common">Filarial nematode worm</name>
    <dbReference type="NCBI Taxonomy" id="42156"/>
    <lineage>
        <taxon>Eukaryota</taxon>
        <taxon>Metazoa</taxon>
        <taxon>Ecdysozoa</taxon>
        <taxon>Nematoda</taxon>
        <taxon>Chromadorea</taxon>
        <taxon>Rhabditida</taxon>
        <taxon>Spirurina</taxon>
        <taxon>Spiruromorpha</taxon>
        <taxon>Filarioidea</taxon>
        <taxon>Onchocercidae</taxon>
        <taxon>Litomosoides</taxon>
    </lineage>
</organism>
<proteinExistence type="predicted"/>
<dbReference type="STRING" id="42156.A0A3P7JX93"/>